<evidence type="ECO:0000256" key="1">
    <source>
        <dbReference type="ARBA" id="ARBA00000553"/>
    </source>
</evidence>
<dbReference type="AlphaFoldDB" id="A0A7X5LMJ9"/>
<dbReference type="PANTHER" id="PTHR30616:SF3">
    <property type="entry name" value="PURINE NUCLEOSIDE PHOSPHORYLASE"/>
    <property type="match status" value="1"/>
</dbReference>
<dbReference type="InterPro" id="IPR011324">
    <property type="entry name" value="Cytotoxic_necrot_fac-like_cat"/>
</dbReference>
<comment type="catalytic activity">
    <reaction evidence="8">
        <text>S-methyl-5'-thioadenosine + phosphate = 5-(methylsulfanyl)-alpha-D-ribose 1-phosphate + adenine</text>
        <dbReference type="Rhea" id="RHEA:11852"/>
        <dbReference type="ChEBI" id="CHEBI:16708"/>
        <dbReference type="ChEBI" id="CHEBI:17509"/>
        <dbReference type="ChEBI" id="CHEBI:43474"/>
        <dbReference type="ChEBI" id="CHEBI:58533"/>
        <dbReference type="EC" id="2.4.2.28"/>
    </reaction>
    <physiologicalReaction direction="left-to-right" evidence="8">
        <dbReference type="Rhea" id="RHEA:11853"/>
    </physiologicalReaction>
</comment>
<comment type="similarity">
    <text evidence="2 9">Belongs to the purine nucleoside phosphorylase YfiH/LACC1 family.</text>
</comment>
<comment type="catalytic activity">
    <reaction evidence="1">
        <text>inosine + phosphate = alpha-D-ribose 1-phosphate + hypoxanthine</text>
        <dbReference type="Rhea" id="RHEA:27646"/>
        <dbReference type="ChEBI" id="CHEBI:17368"/>
        <dbReference type="ChEBI" id="CHEBI:17596"/>
        <dbReference type="ChEBI" id="CHEBI:43474"/>
        <dbReference type="ChEBI" id="CHEBI:57720"/>
        <dbReference type="EC" id="2.4.2.1"/>
    </reaction>
    <physiologicalReaction direction="left-to-right" evidence="1">
        <dbReference type="Rhea" id="RHEA:27647"/>
    </physiologicalReaction>
</comment>
<comment type="caution">
    <text evidence="10">The sequence shown here is derived from an EMBL/GenBank/DDBJ whole genome shotgun (WGS) entry which is preliminary data.</text>
</comment>
<evidence type="ECO:0000313" key="10">
    <source>
        <dbReference type="EMBL" id="NDV92126.1"/>
    </source>
</evidence>
<keyword evidence="5" id="KW-0862">Zinc</keyword>
<dbReference type="SUPFAM" id="SSF64438">
    <property type="entry name" value="CNF1/YfiH-like putative cysteine hydrolases"/>
    <property type="match status" value="1"/>
</dbReference>
<dbReference type="EMBL" id="JAAAWN010000018">
    <property type="protein sequence ID" value="NDV92126.1"/>
    <property type="molecule type" value="Genomic_DNA"/>
</dbReference>
<proteinExistence type="inferred from homology"/>
<dbReference type="GO" id="GO:0017061">
    <property type="term" value="F:S-methyl-5-thioadenosine phosphorylase activity"/>
    <property type="evidence" value="ECO:0007669"/>
    <property type="project" value="UniProtKB-EC"/>
</dbReference>
<comment type="catalytic activity">
    <reaction evidence="7">
        <text>adenosine + phosphate = alpha-D-ribose 1-phosphate + adenine</text>
        <dbReference type="Rhea" id="RHEA:27642"/>
        <dbReference type="ChEBI" id="CHEBI:16335"/>
        <dbReference type="ChEBI" id="CHEBI:16708"/>
        <dbReference type="ChEBI" id="CHEBI:43474"/>
        <dbReference type="ChEBI" id="CHEBI:57720"/>
        <dbReference type="EC" id="2.4.2.1"/>
    </reaction>
    <physiologicalReaction direction="left-to-right" evidence="7">
        <dbReference type="Rhea" id="RHEA:27643"/>
    </physiologicalReaction>
</comment>
<dbReference type="PANTHER" id="PTHR30616">
    <property type="entry name" value="UNCHARACTERIZED PROTEIN YFIH"/>
    <property type="match status" value="1"/>
</dbReference>
<reference evidence="10 11" key="1">
    <citation type="submission" date="2020-01" db="EMBL/GenBank/DDBJ databases">
        <authorList>
            <person name="Chen J."/>
            <person name="Zhu S."/>
            <person name="Yang J."/>
        </authorList>
    </citation>
    <scope>NUCLEOTIDE SEQUENCE [LARGE SCALE GENOMIC DNA]</scope>
    <source>
        <strain evidence="10 11">345S023</strain>
    </source>
</reference>
<dbReference type="CDD" id="cd16833">
    <property type="entry name" value="YfiH"/>
    <property type="match status" value="1"/>
</dbReference>
<evidence type="ECO:0000256" key="8">
    <source>
        <dbReference type="ARBA" id="ARBA00049893"/>
    </source>
</evidence>
<keyword evidence="4" id="KW-0479">Metal-binding</keyword>
<dbReference type="InterPro" id="IPR038371">
    <property type="entry name" value="Cu_polyphenol_OxRdtase_sf"/>
</dbReference>
<comment type="catalytic activity">
    <reaction evidence="6">
        <text>adenosine + H2O + H(+) = inosine + NH4(+)</text>
        <dbReference type="Rhea" id="RHEA:24408"/>
        <dbReference type="ChEBI" id="CHEBI:15377"/>
        <dbReference type="ChEBI" id="CHEBI:15378"/>
        <dbReference type="ChEBI" id="CHEBI:16335"/>
        <dbReference type="ChEBI" id="CHEBI:17596"/>
        <dbReference type="ChEBI" id="CHEBI:28938"/>
        <dbReference type="EC" id="3.5.4.4"/>
    </reaction>
    <physiologicalReaction direction="left-to-right" evidence="6">
        <dbReference type="Rhea" id="RHEA:24409"/>
    </physiologicalReaction>
</comment>
<sequence>MSNSPHIITPSWNAPSNIVAYTSTRNHGVSEGEYAGCNVGDHVGDDPTAVKRNRATLPYADRICWLQQVHGNHIVGLPIDANRVSDQEDNLNSTKIPRADAAMSSSSHSFCAVMTADCVPILLCDSSGTQVAAIHAGWKGLRLDIITKCVKQFNAVPNQLMAWIGPAICQTCYEVDLQLANTFSHYAGAIKAGTKVNKFQLDLPKIAEFQLLSLGIDNVINSRRCTYCESESFYSHRRATHQGLTSTGRIVSVIGLR</sequence>
<protein>
    <recommendedName>
        <fullName evidence="9">Purine nucleoside phosphorylase</fullName>
    </recommendedName>
</protein>
<evidence type="ECO:0000256" key="3">
    <source>
        <dbReference type="ARBA" id="ARBA00022679"/>
    </source>
</evidence>
<keyword evidence="11" id="KW-1185">Reference proteome</keyword>
<dbReference type="NCBIfam" id="TIGR00726">
    <property type="entry name" value="peptidoglycan editing factor PgeF"/>
    <property type="match status" value="1"/>
</dbReference>
<gene>
    <name evidence="10" type="primary">pgeF</name>
    <name evidence="10" type="ORF">GTH32_13175</name>
</gene>
<dbReference type="RefSeq" id="WP_163086401.1">
    <property type="nucleotide sequence ID" value="NZ_JAAAWN010000018.1"/>
</dbReference>
<evidence type="ECO:0000256" key="2">
    <source>
        <dbReference type="ARBA" id="ARBA00007353"/>
    </source>
</evidence>
<dbReference type="InterPro" id="IPR003730">
    <property type="entry name" value="Cu_polyphenol_OxRdtase"/>
</dbReference>
<evidence type="ECO:0000256" key="4">
    <source>
        <dbReference type="ARBA" id="ARBA00022723"/>
    </source>
</evidence>
<keyword evidence="3" id="KW-0808">Transferase</keyword>
<evidence type="ECO:0000256" key="6">
    <source>
        <dbReference type="ARBA" id="ARBA00047989"/>
    </source>
</evidence>
<organism evidence="10 11">
    <name type="scientific">Alteromonas profundi</name>
    <dbReference type="NCBI Taxonomy" id="2696062"/>
    <lineage>
        <taxon>Bacteria</taxon>
        <taxon>Pseudomonadati</taxon>
        <taxon>Pseudomonadota</taxon>
        <taxon>Gammaproteobacteria</taxon>
        <taxon>Alteromonadales</taxon>
        <taxon>Alteromonadaceae</taxon>
        <taxon>Alteromonas/Salinimonas group</taxon>
        <taxon>Alteromonas</taxon>
    </lineage>
</organism>
<evidence type="ECO:0000256" key="5">
    <source>
        <dbReference type="ARBA" id="ARBA00022833"/>
    </source>
</evidence>
<dbReference type="GO" id="GO:0005507">
    <property type="term" value="F:copper ion binding"/>
    <property type="evidence" value="ECO:0007669"/>
    <property type="project" value="TreeGrafter"/>
</dbReference>
<accession>A0A7X5LMJ9</accession>
<evidence type="ECO:0000256" key="7">
    <source>
        <dbReference type="ARBA" id="ARBA00048968"/>
    </source>
</evidence>
<evidence type="ECO:0000256" key="9">
    <source>
        <dbReference type="RuleBase" id="RU361274"/>
    </source>
</evidence>
<name>A0A7X5LMJ9_9ALTE</name>
<dbReference type="Pfam" id="PF02578">
    <property type="entry name" value="Cu-oxidase_4"/>
    <property type="match status" value="1"/>
</dbReference>
<dbReference type="Proteomes" id="UP000470213">
    <property type="component" value="Unassembled WGS sequence"/>
</dbReference>
<evidence type="ECO:0000313" key="11">
    <source>
        <dbReference type="Proteomes" id="UP000470213"/>
    </source>
</evidence>
<dbReference type="Gene3D" id="3.60.140.10">
    <property type="entry name" value="CNF1/YfiH-like putative cysteine hydrolases"/>
    <property type="match status" value="1"/>
</dbReference>